<dbReference type="Gene3D" id="3.40.50.300">
    <property type="entry name" value="P-loop containing nucleotide triphosphate hydrolases"/>
    <property type="match status" value="1"/>
</dbReference>
<dbReference type="EMBL" id="NRSG01000105">
    <property type="protein sequence ID" value="MBK1659500.1"/>
    <property type="molecule type" value="Genomic_DNA"/>
</dbReference>
<evidence type="ECO:0000313" key="2">
    <source>
        <dbReference type="EMBL" id="MBK1659500.1"/>
    </source>
</evidence>
<feature type="region of interest" description="Disordered" evidence="1">
    <location>
        <begin position="1"/>
        <end position="22"/>
    </location>
</feature>
<feature type="compositionally biased region" description="Basic and acidic residues" evidence="1">
    <location>
        <begin position="7"/>
        <end position="16"/>
    </location>
</feature>
<evidence type="ECO:0000256" key="1">
    <source>
        <dbReference type="SAM" id="MobiDB-lite"/>
    </source>
</evidence>
<proteinExistence type="predicted"/>
<dbReference type="Proteomes" id="UP000697995">
    <property type="component" value="Unassembled WGS sequence"/>
</dbReference>
<evidence type="ECO:0008006" key="4">
    <source>
        <dbReference type="Google" id="ProtNLM"/>
    </source>
</evidence>
<feature type="region of interest" description="Disordered" evidence="1">
    <location>
        <begin position="245"/>
        <end position="278"/>
    </location>
</feature>
<dbReference type="SUPFAM" id="SSF52540">
    <property type="entry name" value="P-loop containing nucleoside triphosphate hydrolases"/>
    <property type="match status" value="1"/>
</dbReference>
<organism evidence="2 3">
    <name type="scientific">Paracraurococcus ruber</name>
    <dbReference type="NCBI Taxonomy" id="77675"/>
    <lineage>
        <taxon>Bacteria</taxon>
        <taxon>Pseudomonadati</taxon>
        <taxon>Pseudomonadota</taxon>
        <taxon>Alphaproteobacteria</taxon>
        <taxon>Acetobacterales</taxon>
        <taxon>Roseomonadaceae</taxon>
        <taxon>Paracraurococcus</taxon>
    </lineage>
</organism>
<keyword evidence="3" id="KW-1185">Reference proteome</keyword>
<accession>A0ABS1CYJ4</accession>
<dbReference type="InterPro" id="IPR017026">
    <property type="entry name" value="ImuA"/>
</dbReference>
<dbReference type="PIRSF" id="PIRSF034285">
    <property type="entry name" value="UCP034285"/>
    <property type="match status" value="1"/>
</dbReference>
<protein>
    <recommendedName>
        <fullName evidence="4">Protein ImuA</fullName>
    </recommendedName>
</protein>
<evidence type="ECO:0000313" key="3">
    <source>
        <dbReference type="Proteomes" id="UP000697995"/>
    </source>
</evidence>
<comment type="caution">
    <text evidence="2">The sequence shown here is derived from an EMBL/GenBank/DDBJ whole genome shotgun (WGS) entry which is preliminary data.</text>
</comment>
<sequence>MIPPPDPLHDPGHAPDGHAPAGHAMDRPALLAALRARIARLDRSGGAPAGDGVPLCAAIDRALPGGGLARAAVHEVLAADPGAAAGFCALVLARSRGPEGGAVLWIAPEPDAWPPGLFRFGLSPADLVLVQAPRRQDALWAMEECLRCPGVAGALLAVDGLDLTAARRLQLAAEAGGALGLLLRPEAEAEGGATAALTRWRVGALAGTGSAHDLGDPRWRLDLLRCRGGRPQGWDVTWRSAAERLDHDAAERPDLDEAAGTEAIGTEAMPQRARRRAR</sequence>
<name>A0ABS1CYJ4_9PROT</name>
<feature type="compositionally biased region" description="Basic and acidic residues" evidence="1">
    <location>
        <begin position="245"/>
        <end position="255"/>
    </location>
</feature>
<gene>
    <name evidence="2" type="ORF">CKO45_14760</name>
</gene>
<dbReference type="InterPro" id="IPR027417">
    <property type="entry name" value="P-loop_NTPase"/>
</dbReference>
<reference evidence="2 3" key="1">
    <citation type="journal article" date="2020" name="Microorganisms">
        <title>Osmotic Adaptation and Compatible Solute Biosynthesis of Phototrophic Bacteria as Revealed from Genome Analyses.</title>
        <authorList>
            <person name="Imhoff J.F."/>
            <person name="Rahn T."/>
            <person name="Kunzel S."/>
            <person name="Keller A."/>
            <person name="Neulinger S.C."/>
        </authorList>
    </citation>
    <scope>NUCLEOTIDE SEQUENCE [LARGE SCALE GENOMIC DNA]</scope>
    <source>
        <strain evidence="2 3">DSM 15382</strain>
    </source>
</reference>